<dbReference type="EMBL" id="LT934425">
    <property type="protein sequence ID" value="SOH05164.1"/>
    <property type="molecule type" value="Genomic_DNA"/>
</dbReference>
<gene>
    <name evidence="2" type="ORF">KsCSTR_25880</name>
    <name evidence="3" type="ORF">KsCSTR_34550</name>
    <name evidence="4" type="ORF">KsCSTR_35760</name>
    <name evidence="5" type="ORF">KSMBR1_0043</name>
    <name evidence="6" type="ORF">KSMBR1_0049</name>
    <name evidence="7" type="ORF">KSMBR1_0086</name>
    <name evidence="8" type="ORF">KSMBR1_0488</name>
    <name evidence="9" type="ORF">KSMBR1_0695</name>
    <name evidence="10" type="ORF">KSMBR1_1116</name>
    <name evidence="11" type="ORF">KSMBR1_1562</name>
    <name evidence="12" type="ORF">KSMBR1_2134</name>
    <name evidence="13" type="ORF">KSMBR1_2677</name>
    <name evidence="14" type="ORF">KSMBR1_3100</name>
    <name evidence="15" type="ORF">KSMBR1_3112</name>
    <name evidence="16" type="ORF">KSMBR1_3611</name>
    <name evidence="17" type="ORF">KSMBR1_3657</name>
    <name evidence="18" type="ORF">KSMBR1_3681</name>
    <name evidence="19" type="ORF">KSMBR1_3855</name>
    <name evidence="20" type="ORF">KSMBR1_3892</name>
    <name evidence="1" type="ORF">kuste2650</name>
</gene>
<dbReference type="KEGG" id="kst:KSMBR1_0043"/>
<dbReference type="KEGG" id="kst:KSMBR1_0049"/>
<dbReference type="EMBL" id="LT934425">
    <property type="protein sequence ID" value="SOH02571.1"/>
    <property type="molecule type" value="Genomic_DNA"/>
</dbReference>
<accession>Q1Q752</accession>
<name>Q1Q752_KUEST</name>
<dbReference type="EMBL" id="CP049055">
    <property type="protein sequence ID" value="QII11967.1"/>
    <property type="molecule type" value="Genomic_DNA"/>
</dbReference>
<evidence type="ECO:0000313" key="18">
    <source>
        <dbReference type="EMBL" id="SOH06154.1"/>
    </source>
</evidence>
<dbReference type="KEGG" id="kst:KSMBR1_3681"/>
<dbReference type="KEGG" id="kst:KSMBR1_3657"/>
<dbReference type="KEGG" id="kst:KSMBR1_3112"/>
<dbReference type="EMBL" id="LT934425">
    <property type="protein sequence ID" value="SOH04631.1"/>
    <property type="molecule type" value="Genomic_DNA"/>
</dbReference>
<evidence type="ECO:0008006" key="23">
    <source>
        <dbReference type="Google" id="ProtNLM"/>
    </source>
</evidence>
<dbReference type="AlphaFoldDB" id="Q1Q752"/>
<dbReference type="RefSeq" id="WP_164994994.1">
    <property type="nucleotide sequence ID" value="NZ_CP049055.1"/>
</dbReference>
<dbReference type="KEGG" id="kst:KSMBR1_3892"/>
<dbReference type="KEGG" id="kst:KSMBR1_1562"/>
<evidence type="ECO:0000313" key="20">
    <source>
        <dbReference type="EMBL" id="SOH06364.1"/>
    </source>
</evidence>
<protein>
    <recommendedName>
        <fullName evidence="23">Transposase</fullName>
    </recommendedName>
</protein>
<evidence type="ECO:0000313" key="8">
    <source>
        <dbReference type="EMBL" id="SOH03002.1"/>
    </source>
</evidence>
<dbReference type="EMBL" id="LT934425">
    <property type="protein sequence ID" value="SOH04061.1"/>
    <property type="molecule type" value="Genomic_DNA"/>
</dbReference>
<reference evidence="5" key="4">
    <citation type="submission" date="2017-10" db="EMBL/GenBank/DDBJ databases">
        <authorList>
            <person name="Banno H."/>
            <person name="Chua N.-H."/>
        </authorList>
    </citation>
    <scope>NUCLEOTIDE SEQUENCE [LARGE SCALE GENOMIC DNA]</scope>
    <source>
        <strain evidence="5">Kuenenia_mbr1_ru-nijmegen</strain>
    </source>
</reference>
<evidence type="ECO:0000313" key="22">
    <source>
        <dbReference type="Proteomes" id="UP000501926"/>
    </source>
</evidence>
<evidence type="ECO:0000313" key="7">
    <source>
        <dbReference type="EMBL" id="SOH02607.1"/>
    </source>
</evidence>
<dbReference type="EMBL" id="LT934425">
    <property type="protein sequence ID" value="SOH02607.1"/>
    <property type="molecule type" value="Genomic_DNA"/>
</dbReference>
<organism evidence="1">
    <name type="scientific">Kuenenia stuttgartiensis</name>
    <dbReference type="NCBI Taxonomy" id="174633"/>
    <lineage>
        <taxon>Bacteria</taxon>
        <taxon>Pseudomonadati</taxon>
        <taxon>Planctomycetota</taxon>
        <taxon>Candidatus Brocadiia</taxon>
        <taxon>Candidatus Brocadiales</taxon>
        <taxon>Candidatus Brocadiaceae</taxon>
        <taxon>Candidatus Kuenenia</taxon>
    </lineage>
</organism>
<proteinExistence type="predicted"/>
<dbReference type="EMBL" id="LT934425">
    <property type="protein sequence ID" value="SOH06154.1"/>
    <property type="molecule type" value="Genomic_DNA"/>
</dbReference>
<dbReference type="InterPro" id="IPR009057">
    <property type="entry name" value="Homeodomain-like_sf"/>
</dbReference>
<dbReference type="EMBL" id="LT934425">
    <property type="protein sequence ID" value="SOH03002.1"/>
    <property type="molecule type" value="Genomic_DNA"/>
</dbReference>
<dbReference type="EMBL" id="LT934425">
    <property type="protein sequence ID" value="SOH03207.1"/>
    <property type="molecule type" value="Genomic_DNA"/>
</dbReference>
<dbReference type="EMBL" id="LT934425">
    <property type="protein sequence ID" value="SOH06084.1"/>
    <property type="molecule type" value="Genomic_DNA"/>
</dbReference>
<evidence type="ECO:0000313" key="21">
    <source>
        <dbReference type="Proteomes" id="UP000221734"/>
    </source>
</evidence>
<dbReference type="KEGG" id="kst:KSMBR1_0488"/>
<reference evidence="1" key="2">
    <citation type="submission" date="2006-01" db="EMBL/GenBank/DDBJ databases">
        <authorList>
            <person name="Genoscope"/>
        </authorList>
    </citation>
    <scope>NUCLEOTIDE SEQUENCE</scope>
</reference>
<dbReference type="KEGG" id="kst:KSMBR1_1116"/>
<evidence type="ECO:0000313" key="13">
    <source>
        <dbReference type="EMBL" id="SOH05164.1"/>
    </source>
</evidence>
<reference evidence="21" key="3">
    <citation type="submission" date="2017-10" db="EMBL/GenBank/DDBJ databases">
        <authorList>
            <person name="Frank J."/>
        </authorList>
    </citation>
    <scope>NUCLEOTIDE SEQUENCE [LARGE SCALE GENOMIC DNA]</scope>
</reference>
<dbReference type="Proteomes" id="UP000221734">
    <property type="component" value="Chromosome Kuenenia_stuttgartiensis_MBR1"/>
</dbReference>
<dbReference type="EMBL" id="LT934425">
    <property type="protein sequence ID" value="SOH03619.1"/>
    <property type="molecule type" value="Genomic_DNA"/>
</dbReference>
<evidence type="ECO:0000313" key="9">
    <source>
        <dbReference type="EMBL" id="SOH03207.1"/>
    </source>
</evidence>
<dbReference type="KEGG" id="kst:KSMBR1_0086"/>
<dbReference type="Pfam" id="PF13565">
    <property type="entry name" value="HTH_32"/>
    <property type="match status" value="1"/>
</dbReference>
<dbReference type="KEGG" id="kst:KSMBR1_3855"/>
<dbReference type="EMBL" id="LT934425">
    <property type="protein sequence ID" value="SOH06364.1"/>
    <property type="molecule type" value="Genomic_DNA"/>
</dbReference>
<dbReference type="EMBL" id="LT934425">
    <property type="protein sequence ID" value="SOH06130.1"/>
    <property type="molecule type" value="Genomic_DNA"/>
</dbReference>
<evidence type="ECO:0000313" key="3">
    <source>
        <dbReference type="EMBL" id="QII12834.1"/>
    </source>
</evidence>
<dbReference type="EMBL" id="CP049055">
    <property type="protein sequence ID" value="QII12955.1"/>
    <property type="molecule type" value="Genomic_DNA"/>
</dbReference>
<evidence type="ECO:0000313" key="19">
    <source>
        <dbReference type="EMBL" id="SOH06328.1"/>
    </source>
</evidence>
<dbReference type="EMBL" id="CT573071">
    <property type="protein sequence ID" value="CAJ73399.1"/>
    <property type="molecule type" value="Genomic_DNA"/>
</dbReference>
<dbReference type="EMBL" id="LT934425">
    <property type="protein sequence ID" value="SOH05578.1"/>
    <property type="molecule type" value="Genomic_DNA"/>
</dbReference>
<dbReference type="KEGG" id="kst:KSMBR1_3100"/>
<evidence type="ECO:0000313" key="1">
    <source>
        <dbReference type="EMBL" id="CAJ73399.1"/>
    </source>
</evidence>
<evidence type="ECO:0000313" key="11">
    <source>
        <dbReference type="EMBL" id="SOH04061.1"/>
    </source>
</evidence>
<sequence length="150" mass="17764">MKSKDEKWALFWCNLLHPVIFGEIEKEQTNLFLKKLCLQEVVFPNGKRKRPTISTLRRKLNRYRKDGFQSLARKARSDRGASRRFSPEIIDKAVELKKEQPRRSDDCLNRFLEKYYGKTIPKSTLYRHLRLAGATRLKLGVSQQKVRIRS</sequence>
<reference evidence="1" key="1">
    <citation type="journal article" date="2006" name="Nature">
        <title>Deciphering the evolution and metabolism of an anammox bacterium from a community genome.</title>
        <authorList>
            <person name="Strous M."/>
            <person name="Pelletier E."/>
            <person name="Mangenot S."/>
            <person name="Rattei T."/>
            <person name="Lehner A."/>
            <person name="Taylor M.W."/>
            <person name="Horn M."/>
            <person name="Daims H."/>
            <person name="Bartol-Mavel D."/>
            <person name="Wincker P."/>
            <person name="Barbe V."/>
            <person name="Fonknechten N."/>
            <person name="Vallenet D."/>
            <person name="Segurens B."/>
            <person name="Schenowitz-Truong C."/>
            <person name="Medigue C."/>
            <person name="Collingro A."/>
            <person name="Snel B."/>
            <person name="Dutilh B.E."/>
            <person name="OpDenCamp H.J.M."/>
            <person name="vanDerDrift C."/>
            <person name="Cirpus I."/>
            <person name="vanDePas-Schoonen K.T."/>
            <person name="Harhangi H.R."/>
            <person name="vanNiftrik L."/>
            <person name="Schmid M."/>
            <person name="Keltjens J."/>
            <person name="vanDeVossenberg J."/>
            <person name="Kartal B."/>
            <person name="Meier H."/>
            <person name="Frishman D."/>
            <person name="Huynen M.A."/>
            <person name="Mewes H."/>
            <person name="Weissenbach J."/>
            <person name="Jetten M.S.M."/>
            <person name="Wagner M."/>
            <person name="LePaslier D."/>
        </authorList>
    </citation>
    <scope>NUCLEOTIDE SEQUENCE</scope>
</reference>
<dbReference type="EMBL" id="CP049055">
    <property type="protein sequence ID" value="QII12834.1"/>
    <property type="molecule type" value="Genomic_DNA"/>
</dbReference>
<evidence type="ECO:0000313" key="4">
    <source>
        <dbReference type="EMBL" id="QII12955.1"/>
    </source>
</evidence>
<evidence type="ECO:0000313" key="6">
    <source>
        <dbReference type="EMBL" id="SOH02571.1"/>
    </source>
</evidence>
<evidence type="ECO:0000313" key="16">
    <source>
        <dbReference type="EMBL" id="SOH06084.1"/>
    </source>
</evidence>
<evidence type="ECO:0000313" key="15">
    <source>
        <dbReference type="EMBL" id="SOH05590.1"/>
    </source>
</evidence>
<dbReference type="KEGG" id="kst:KSMBR1_0695"/>
<evidence type="ECO:0000313" key="14">
    <source>
        <dbReference type="EMBL" id="SOH05578.1"/>
    </source>
</evidence>
<reference evidence="2 22" key="5">
    <citation type="submission" date="2020-02" db="EMBL/GenBank/DDBJ databases">
        <title>Newly sequenced genome of strain CSTR1 showed variability in Candidatus Kuenenia stuttgartiensis genomes.</title>
        <authorList>
            <person name="Ding C."/>
            <person name="Adrian L."/>
        </authorList>
    </citation>
    <scope>NUCLEOTIDE SEQUENCE [LARGE SCALE GENOMIC DNA]</scope>
    <source>
        <strain evidence="2 22">CSTR1</strain>
    </source>
</reference>
<evidence type="ECO:0000313" key="5">
    <source>
        <dbReference type="EMBL" id="SOH02565.1"/>
    </source>
</evidence>
<evidence type="ECO:0000313" key="2">
    <source>
        <dbReference type="EMBL" id="QII11967.1"/>
    </source>
</evidence>
<dbReference type="KEGG" id="kst:KSMBR1_3611"/>
<dbReference type="Proteomes" id="UP000501926">
    <property type="component" value="Chromosome"/>
</dbReference>
<dbReference type="KEGG" id="kst:KSMBR1_2134"/>
<dbReference type="EMBL" id="LT934425">
    <property type="protein sequence ID" value="SOH06328.1"/>
    <property type="molecule type" value="Genomic_DNA"/>
</dbReference>
<dbReference type="EMBL" id="LT934425">
    <property type="protein sequence ID" value="SOH05590.1"/>
    <property type="molecule type" value="Genomic_DNA"/>
</dbReference>
<dbReference type="KEGG" id="kst:KSMBR1_2677"/>
<keyword evidence="21" id="KW-1185">Reference proteome</keyword>
<dbReference type="SUPFAM" id="SSF46689">
    <property type="entry name" value="Homeodomain-like"/>
    <property type="match status" value="1"/>
</dbReference>
<evidence type="ECO:0000313" key="12">
    <source>
        <dbReference type="EMBL" id="SOH04631.1"/>
    </source>
</evidence>
<dbReference type="EMBL" id="LT934425">
    <property type="protein sequence ID" value="SOH02565.1"/>
    <property type="molecule type" value="Genomic_DNA"/>
</dbReference>
<evidence type="ECO:0000313" key="17">
    <source>
        <dbReference type="EMBL" id="SOH06130.1"/>
    </source>
</evidence>
<evidence type="ECO:0000313" key="10">
    <source>
        <dbReference type="EMBL" id="SOH03619.1"/>
    </source>
</evidence>